<comment type="caution">
    <text evidence="7">The sequence shown here is derived from an EMBL/GenBank/DDBJ whole genome shotgun (WGS) entry which is preliminary data.</text>
</comment>
<feature type="transmembrane region" description="Helical" evidence="5">
    <location>
        <begin position="101"/>
        <end position="120"/>
    </location>
</feature>
<evidence type="ECO:0000256" key="5">
    <source>
        <dbReference type="SAM" id="Phobius"/>
    </source>
</evidence>
<sequence>MASSLVLSNLFSSSLPRPPNNLIKPRCPIIIPSLQFQNLTNSKFFGPTHRFPSNSFSFSWKTSSLSCLRSDGNTSSPVSEEALVGEDSAAFELGKQKILSWIYFSVILGVVLYVLDVVWIDNSTGYGKLFIDAISNLSESHEAVMLILIFIFATVHSGLASLRDVGEQLIGERPYRVLFAGVSLPLALSTVVYFINHRYDGVQLWQLQSDVLVHQLVWLSNFISFFFLYPSTFNLLEVAAVDKPKMHLWETGIMRITRHPQMVGQVMWCLAHTIWIGNSVAVAASIGLIGHHLFGVWNGDRRLAKRYGEAFEAVKKRTSIVPFAAIIDGRQKLPKDYYKEFLRLPYFSITALTLGAYFAHPLMQAASSRLHW</sequence>
<dbReference type="Pfam" id="PF07298">
    <property type="entry name" value="NnrU"/>
    <property type="match status" value="1"/>
</dbReference>
<protein>
    <recommendedName>
        <fullName evidence="6">NnrU domain-containing protein</fullName>
    </recommendedName>
</protein>
<dbReference type="STRING" id="3983.A0A2C9WGC3"/>
<keyword evidence="4 5" id="KW-0472">Membrane</keyword>
<accession>A0A2C9WGC3</accession>
<evidence type="ECO:0000259" key="6">
    <source>
        <dbReference type="Pfam" id="PF07298"/>
    </source>
</evidence>
<dbReference type="Gramene" id="Manes.01G001200.1.v8.1">
    <property type="protein sequence ID" value="Manes.01G001200.1.v8.1.CDS"/>
    <property type="gene ID" value="Manes.01G001200.v8.1"/>
</dbReference>
<feature type="domain" description="NnrU" evidence="6">
    <location>
        <begin position="144"/>
        <end position="363"/>
    </location>
</feature>
<evidence type="ECO:0000256" key="3">
    <source>
        <dbReference type="ARBA" id="ARBA00022989"/>
    </source>
</evidence>
<evidence type="ECO:0000313" key="7">
    <source>
        <dbReference type="EMBL" id="OAY59067.1"/>
    </source>
</evidence>
<dbReference type="EMBL" id="CM004387">
    <property type="protein sequence ID" value="OAY59067.1"/>
    <property type="molecule type" value="Genomic_DNA"/>
</dbReference>
<keyword evidence="2 5" id="KW-0812">Transmembrane</keyword>
<feature type="transmembrane region" description="Helical" evidence="5">
    <location>
        <begin position="216"/>
        <end position="241"/>
    </location>
</feature>
<dbReference type="OMA" id="YVLNVAW"/>
<dbReference type="OrthoDB" id="41527at2759"/>
<gene>
    <name evidence="7" type="ORF">MANES_01G001200v8</name>
</gene>
<comment type="subcellular location">
    <subcellularLocation>
        <location evidence="1">Membrane</location>
        <topology evidence="1">Multi-pass membrane protein</topology>
    </subcellularLocation>
</comment>
<dbReference type="Gene3D" id="1.20.120.1630">
    <property type="match status" value="1"/>
</dbReference>
<proteinExistence type="predicted"/>
<keyword evidence="3 5" id="KW-1133">Transmembrane helix</keyword>
<evidence type="ECO:0000313" key="8">
    <source>
        <dbReference type="Proteomes" id="UP000091857"/>
    </source>
</evidence>
<organism evidence="7 8">
    <name type="scientific">Manihot esculenta</name>
    <name type="common">Cassava</name>
    <name type="synonym">Jatropha manihot</name>
    <dbReference type="NCBI Taxonomy" id="3983"/>
    <lineage>
        <taxon>Eukaryota</taxon>
        <taxon>Viridiplantae</taxon>
        <taxon>Streptophyta</taxon>
        <taxon>Embryophyta</taxon>
        <taxon>Tracheophyta</taxon>
        <taxon>Spermatophyta</taxon>
        <taxon>Magnoliopsida</taxon>
        <taxon>eudicotyledons</taxon>
        <taxon>Gunneridae</taxon>
        <taxon>Pentapetalae</taxon>
        <taxon>rosids</taxon>
        <taxon>fabids</taxon>
        <taxon>Malpighiales</taxon>
        <taxon>Euphorbiaceae</taxon>
        <taxon>Crotonoideae</taxon>
        <taxon>Manihoteae</taxon>
        <taxon>Manihot</taxon>
    </lineage>
</organism>
<feature type="transmembrane region" description="Helical" evidence="5">
    <location>
        <begin position="344"/>
        <end position="363"/>
    </location>
</feature>
<feature type="transmembrane region" description="Helical" evidence="5">
    <location>
        <begin position="174"/>
        <end position="196"/>
    </location>
</feature>
<dbReference type="GO" id="GO:0016020">
    <property type="term" value="C:membrane"/>
    <property type="evidence" value="ECO:0007669"/>
    <property type="project" value="UniProtKB-SubCell"/>
</dbReference>
<dbReference type="PANTHER" id="PTHR35988">
    <property type="entry name" value="15-CIS-ZETA-CAROTENE ISOMERASE, CHLOROPLASTIC"/>
    <property type="match status" value="1"/>
</dbReference>
<dbReference type="Proteomes" id="UP000091857">
    <property type="component" value="Chromosome 1"/>
</dbReference>
<feature type="transmembrane region" description="Helical" evidence="5">
    <location>
        <begin position="262"/>
        <end position="289"/>
    </location>
</feature>
<evidence type="ECO:0000256" key="2">
    <source>
        <dbReference type="ARBA" id="ARBA00022692"/>
    </source>
</evidence>
<dbReference type="AlphaFoldDB" id="A0A2C9WGC3"/>
<keyword evidence="8" id="KW-1185">Reference proteome</keyword>
<evidence type="ECO:0000256" key="1">
    <source>
        <dbReference type="ARBA" id="ARBA00004141"/>
    </source>
</evidence>
<reference evidence="8" key="1">
    <citation type="journal article" date="2016" name="Nat. Biotechnol.">
        <title>Sequencing wild and cultivated cassava and related species reveals extensive interspecific hybridization and genetic diversity.</title>
        <authorList>
            <person name="Bredeson J.V."/>
            <person name="Lyons J.B."/>
            <person name="Prochnik S.E."/>
            <person name="Wu G.A."/>
            <person name="Ha C.M."/>
            <person name="Edsinger-Gonzales E."/>
            <person name="Grimwood J."/>
            <person name="Schmutz J."/>
            <person name="Rabbi I.Y."/>
            <person name="Egesi C."/>
            <person name="Nauluvula P."/>
            <person name="Lebot V."/>
            <person name="Ndunguru J."/>
            <person name="Mkamilo G."/>
            <person name="Bart R.S."/>
            <person name="Setter T.L."/>
            <person name="Gleadow R.M."/>
            <person name="Kulakow P."/>
            <person name="Ferguson M.E."/>
            <person name="Rounsley S."/>
            <person name="Rokhsar D.S."/>
        </authorList>
    </citation>
    <scope>NUCLEOTIDE SEQUENCE [LARGE SCALE GENOMIC DNA]</scope>
    <source>
        <strain evidence="8">cv. AM560-2</strain>
    </source>
</reference>
<dbReference type="PANTHER" id="PTHR35988:SF2">
    <property type="entry name" value="15-CIS-ZETA-CAROTENE ISOMERASE, CHLOROPLASTIC"/>
    <property type="match status" value="1"/>
</dbReference>
<evidence type="ECO:0000256" key="4">
    <source>
        <dbReference type="ARBA" id="ARBA00023136"/>
    </source>
</evidence>
<feature type="transmembrane region" description="Helical" evidence="5">
    <location>
        <begin position="143"/>
        <end position="162"/>
    </location>
</feature>
<name>A0A2C9WGC3_MANES</name>
<dbReference type="InterPro" id="IPR009915">
    <property type="entry name" value="NnrU_dom"/>
</dbReference>